<protein>
    <recommendedName>
        <fullName evidence="3">DUF1292 domain-containing protein</fullName>
    </recommendedName>
</protein>
<dbReference type="OrthoDB" id="1934714at2"/>
<name>A0A1I0ZI40_9FIRM</name>
<keyword evidence="2" id="KW-1185">Reference proteome</keyword>
<evidence type="ECO:0000313" key="2">
    <source>
        <dbReference type="Proteomes" id="UP000198838"/>
    </source>
</evidence>
<dbReference type="EMBL" id="FOJY01000015">
    <property type="protein sequence ID" value="SFB24796.1"/>
    <property type="molecule type" value="Genomic_DNA"/>
</dbReference>
<dbReference type="AlphaFoldDB" id="A0A1I0ZI40"/>
<gene>
    <name evidence="1" type="ORF">SAMN05216249_11521</name>
</gene>
<organism evidence="1 2">
    <name type="scientific">Acetitomaculum ruminis DSM 5522</name>
    <dbReference type="NCBI Taxonomy" id="1120918"/>
    <lineage>
        <taxon>Bacteria</taxon>
        <taxon>Bacillati</taxon>
        <taxon>Bacillota</taxon>
        <taxon>Clostridia</taxon>
        <taxon>Lachnospirales</taxon>
        <taxon>Lachnospiraceae</taxon>
        <taxon>Acetitomaculum</taxon>
    </lineage>
</organism>
<proteinExistence type="predicted"/>
<evidence type="ECO:0000313" key="1">
    <source>
        <dbReference type="EMBL" id="SFB24796.1"/>
    </source>
</evidence>
<evidence type="ECO:0008006" key="3">
    <source>
        <dbReference type="Google" id="ProtNLM"/>
    </source>
</evidence>
<dbReference type="InterPro" id="IPR009711">
    <property type="entry name" value="UPF0473"/>
</dbReference>
<accession>A0A1I0ZI40</accession>
<dbReference type="RefSeq" id="WP_092873303.1">
    <property type="nucleotide sequence ID" value="NZ_FOJY01000015.1"/>
</dbReference>
<dbReference type="Pfam" id="PF06949">
    <property type="entry name" value="DUF1292"/>
    <property type="match status" value="1"/>
</dbReference>
<dbReference type="Proteomes" id="UP000198838">
    <property type="component" value="Unassembled WGS sequence"/>
</dbReference>
<reference evidence="1 2" key="1">
    <citation type="submission" date="2016-10" db="EMBL/GenBank/DDBJ databases">
        <authorList>
            <person name="de Groot N.N."/>
        </authorList>
    </citation>
    <scope>NUCLEOTIDE SEQUENCE [LARGE SCALE GENOMIC DNA]</scope>
    <source>
        <strain evidence="1 2">DSM 5522</strain>
    </source>
</reference>
<dbReference type="PROSITE" id="PS51257">
    <property type="entry name" value="PROKAR_LIPOPROTEIN"/>
    <property type="match status" value="1"/>
</dbReference>
<sequence>MEKIKFKIEGSEEFDEFFVLASTVVAGCTYLLVTEDEEGDSDCYILLEKTSENMDEIAYEIVEDEVTLGSLSKIFEELIDDISIEQ</sequence>
<dbReference type="STRING" id="1120918.SAMN05216249_11521"/>